<evidence type="ECO:0000256" key="3">
    <source>
        <dbReference type="PROSITE-ProRule" id="PRU00333"/>
    </source>
</evidence>
<sequence>MDFVTTLQASPLMLTEAAISERLRRRDDVTLHPMLFNTPLIYDEHGRQCLAEIYGQYREIAREAGLPLLLCAPTWRVDRERTAAAGFDASLNRDAVSFMLELRDRWQDRQSPVFVGGLIGPKNDCYMPALALSADEAEMYHGWQIRELAAAGVDVVVGQTFPAVSEALGVARASAKAGVAHLISFVINRHGKVLDGTVLAEAIARIDRETAGGPAGYMVNCVHPSFLLPSQQPSNLFTRLVGIQANSSSLDHDQLDGAVELKQDDMRDWGEQMLALNREYGMKILGGCCGTDDAYLRYIALGGENASL</sequence>
<reference evidence="5 6" key="1">
    <citation type="submission" date="2016-12" db="EMBL/GenBank/DDBJ databases">
        <authorList>
            <person name="Song W.-J."/>
            <person name="Kurnit D.M."/>
        </authorList>
    </citation>
    <scope>NUCLEOTIDE SEQUENCE [LARGE SCALE GENOMIC DNA]</scope>
    <source>
        <strain evidence="5 6">DSM 18488</strain>
    </source>
</reference>
<dbReference type="InterPro" id="IPR036589">
    <property type="entry name" value="HCY_dom_sf"/>
</dbReference>
<dbReference type="RefSeq" id="WP_073613674.1">
    <property type="nucleotide sequence ID" value="NZ_FRFE01000010.1"/>
</dbReference>
<name>A0A1M7Y7G7_9BACT</name>
<protein>
    <submittedName>
        <fullName evidence="5">Homocysteine S-methyltransferase</fullName>
    </submittedName>
</protein>
<feature type="binding site" evidence="3">
    <location>
        <position position="221"/>
    </location>
    <ligand>
        <name>Zn(2+)</name>
        <dbReference type="ChEBI" id="CHEBI:29105"/>
    </ligand>
</feature>
<comment type="cofactor">
    <cofactor evidence="3">
        <name>Zn(2+)</name>
        <dbReference type="ChEBI" id="CHEBI:29105"/>
    </cofactor>
</comment>
<dbReference type="GO" id="GO:0008168">
    <property type="term" value="F:methyltransferase activity"/>
    <property type="evidence" value="ECO:0007669"/>
    <property type="project" value="UniProtKB-UniRule"/>
</dbReference>
<dbReference type="Proteomes" id="UP000184603">
    <property type="component" value="Unassembled WGS sequence"/>
</dbReference>
<dbReference type="GO" id="GO:0032259">
    <property type="term" value="P:methylation"/>
    <property type="evidence" value="ECO:0007669"/>
    <property type="project" value="UniProtKB-KW"/>
</dbReference>
<dbReference type="GO" id="GO:0046872">
    <property type="term" value="F:metal ion binding"/>
    <property type="evidence" value="ECO:0007669"/>
    <property type="project" value="UniProtKB-KW"/>
</dbReference>
<proteinExistence type="predicted"/>
<feature type="binding site" evidence="3">
    <location>
        <position position="288"/>
    </location>
    <ligand>
        <name>Zn(2+)</name>
        <dbReference type="ChEBI" id="CHEBI:29105"/>
    </ligand>
</feature>
<feature type="domain" description="Hcy-binding" evidence="4">
    <location>
        <begin position="1"/>
        <end position="303"/>
    </location>
</feature>
<organism evidence="5 6">
    <name type="scientific">Desulfopila aestuarii DSM 18488</name>
    <dbReference type="NCBI Taxonomy" id="1121416"/>
    <lineage>
        <taxon>Bacteria</taxon>
        <taxon>Pseudomonadati</taxon>
        <taxon>Thermodesulfobacteriota</taxon>
        <taxon>Desulfobulbia</taxon>
        <taxon>Desulfobulbales</taxon>
        <taxon>Desulfocapsaceae</taxon>
        <taxon>Desulfopila</taxon>
    </lineage>
</organism>
<evidence type="ECO:0000256" key="2">
    <source>
        <dbReference type="ARBA" id="ARBA00022679"/>
    </source>
</evidence>
<keyword evidence="6" id="KW-1185">Reference proteome</keyword>
<dbReference type="InterPro" id="IPR003726">
    <property type="entry name" value="HCY_dom"/>
</dbReference>
<dbReference type="EMBL" id="FRFE01000010">
    <property type="protein sequence ID" value="SHO48582.1"/>
    <property type="molecule type" value="Genomic_DNA"/>
</dbReference>
<dbReference type="STRING" id="1121416.SAMN02745220_02383"/>
<evidence type="ECO:0000313" key="6">
    <source>
        <dbReference type="Proteomes" id="UP000184603"/>
    </source>
</evidence>
<dbReference type="PANTHER" id="PTHR11103:SF18">
    <property type="entry name" value="SLR1189 PROTEIN"/>
    <property type="match status" value="1"/>
</dbReference>
<evidence type="ECO:0000256" key="1">
    <source>
        <dbReference type="ARBA" id="ARBA00022603"/>
    </source>
</evidence>
<keyword evidence="1 3" id="KW-0489">Methyltransferase</keyword>
<keyword evidence="2 3" id="KW-0808">Transferase</keyword>
<accession>A0A1M7Y7G7</accession>
<dbReference type="PANTHER" id="PTHR11103">
    <property type="entry name" value="SLR1189 PROTEIN"/>
    <property type="match status" value="1"/>
</dbReference>
<keyword evidence="3" id="KW-0862">Zinc</keyword>
<dbReference type="Gene3D" id="3.20.20.330">
    <property type="entry name" value="Homocysteine-binding-like domain"/>
    <property type="match status" value="1"/>
</dbReference>
<dbReference type="OrthoDB" id="9803687at2"/>
<dbReference type="SUPFAM" id="SSF82282">
    <property type="entry name" value="Homocysteine S-methyltransferase"/>
    <property type="match status" value="1"/>
</dbReference>
<dbReference type="PROSITE" id="PS50970">
    <property type="entry name" value="HCY"/>
    <property type="match status" value="1"/>
</dbReference>
<evidence type="ECO:0000259" key="4">
    <source>
        <dbReference type="PROSITE" id="PS50970"/>
    </source>
</evidence>
<dbReference type="AlphaFoldDB" id="A0A1M7Y7G7"/>
<feature type="binding site" evidence="3">
    <location>
        <position position="289"/>
    </location>
    <ligand>
        <name>Zn(2+)</name>
        <dbReference type="ChEBI" id="CHEBI:29105"/>
    </ligand>
</feature>
<evidence type="ECO:0000313" key="5">
    <source>
        <dbReference type="EMBL" id="SHO48582.1"/>
    </source>
</evidence>
<keyword evidence="3" id="KW-0479">Metal-binding</keyword>
<dbReference type="Pfam" id="PF02574">
    <property type="entry name" value="S-methyl_trans"/>
    <property type="match status" value="1"/>
</dbReference>
<gene>
    <name evidence="5" type="ORF">SAMN02745220_02383</name>
</gene>